<organism evidence="3 4">
    <name type="scientific">Sphingomonas sediminicola</name>
    <dbReference type="NCBI Taxonomy" id="386874"/>
    <lineage>
        <taxon>Bacteria</taxon>
        <taxon>Pseudomonadati</taxon>
        <taxon>Pseudomonadota</taxon>
        <taxon>Alphaproteobacteria</taxon>
        <taxon>Sphingomonadales</taxon>
        <taxon>Sphingomonadaceae</taxon>
        <taxon>Sphingomonas</taxon>
    </lineage>
</organism>
<feature type="region of interest" description="Disordered" evidence="1">
    <location>
        <begin position="190"/>
        <end position="212"/>
    </location>
</feature>
<feature type="signal peptide" evidence="2">
    <location>
        <begin position="1"/>
        <end position="20"/>
    </location>
</feature>
<evidence type="ECO:0008006" key="5">
    <source>
        <dbReference type="Google" id="ProtNLM"/>
    </source>
</evidence>
<keyword evidence="2" id="KW-0732">Signal</keyword>
<protein>
    <recommendedName>
        <fullName evidence="5">Pilus assembly protein CpaD</fullName>
    </recommendedName>
</protein>
<dbReference type="InterPro" id="IPR019027">
    <property type="entry name" value="Pilus_biogenesis_CpaD-related"/>
</dbReference>
<dbReference type="Pfam" id="PF09476">
    <property type="entry name" value="Pilus_CpaD"/>
    <property type="match status" value="1"/>
</dbReference>
<proteinExistence type="predicted"/>
<feature type="chain" id="PRO_5045540787" description="Pilus assembly protein CpaD" evidence="2">
    <location>
        <begin position="21"/>
        <end position="212"/>
    </location>
</feature>
<accession>A0ABX6T4I3</accession>
<dbReference type="RefSeq" id="WP_187707677.1">
    <property type="nucleotide sequence ID" value="NZ_CP060782.1"/>
</dbReference>
<sequence>MASKTALLLVAAALSGCAYHPGPDPEAGMAAVHVPVVSRADYVFDAAAPGGTLAPSEAARLDAWFNSLDLRYGDSVYVDGGPYSEAARAQVADIAGNYGMLVSQGAPVTAGAVGSGNVRVVVSRNVASVPDCPNWERKSQPNYNNRMLPNYGCGVNSNLAAMVANPEDLIHGREGSGIGDAATASRAINAYRTAPTTGSKGLQDISTKKEEK</sequence>
<dbReference type="EMBL" id="CP060782">
    <property type="protein sequence ID" value="QNP44719.1"/>
    <property type="molecule type" value="Genomic_DNA"/>
</dbReference>
<reference evidence="3 4" key="1">
    <citation type="submission" date="2020-08" db="EMBL/GenBank/DDBJ databases">
        <title>Genome sequence of Sphingomonas sediminicola KACC 15039T.</title>
        <authorList>
            <person name="Hyun D.-W."/>
            <person name="Bae J.-W."/>
        </authorList>
    </citation>
    <scope>NUCLEOTIDE SEQUENCE [LARGE SCALE GENOMIC DNA]</scope>
    <source>
        <strain evidence="3 4">KACC 15039</strain>
    </source>
</reference>
<name>A0ABX6T4I3_9SPHN</name>
<keyword evidence="4" id="KW-1185">Reference proteome</keyword>
<evidence type="ECO:0000313" key="3">
    <source>
        <dbReference type="EMBL" id="QNP44719.1"/>
    </source>
</evidence>
<evidence type="ECO:0000256" key="1">
    <source>
        <dbReference type="SAM" id="MobiDB-lite"/>
    </source>
</evidence>
<evidence type="ECO:0000256" key="2">
    <source>
        <dbReference type="SAM" id="SignalP"/>
    </source>
</evidence>
<gene>
    <name evidence="3" type="ORF">H9L14_07945</name>
</gene>
<dbReference type="PROSITE" id="PS51257">
    <property type="entry name" value="PROKAR_LIPOPROTEIN"/>
    <property type="match status" value="1"/>
</dbReference>
<dbReference type="Proteomes" id="UP000516105">
    <property type="component" value="Chromosome"/>
</dbReference>
<evidence type="ECO:0000313" key="4">
    <source>
        <dbReference type="Proteomes" id="UP000516105"/>
    </source>
</evidence>